<dbReference type="InterPro" id="IPR016181">
    <property type="entry name" value="Acyl_CoA_acyltransferase"/>
</dbReference>
<reference evidence="2 3" key="1">
    <citation type="submission" date="2019-11" db="EMBL/GenBank/DDBJ databases">
        <title>Bacillus idriensis genome.</title>
        <authorList>
            <person name="Konopka E.N."/>
            <person name="Newman J.D."/>
        </authorList>
    </citation>
    <scope>NUCLEOTIDE SEQUENCE [LARGE SCALE GENOMIC DNA]</scope>
    <source>
        <strain evidence="2 3">DSM 19097</strain>
    </source>
</reference>
<dbReference type="InterPro" id="IPR038740">
    <property type="entry name" value="BioF2-like_GNAT_dom"/>
</dbReference>
<dbReference type="PANTHER" id="PTHR36174">
    <property type="entry name" value="LIPID II:GLYCINE GLYCYLTRANSFERASE"/>
    <property type="match status" value="1"/>
</dbReference>
<keyword evidence="2" id="KW-0808">Transferase</keyword>
<comment type="caution">
    <text evidence="2">The sequence shown here is derived from an EMBL/GenBank/DDBJ whole genome shotgun (WGS) entry which is preliminary data.</text>
</comment>
<evidence type="ECO:0000259" key="1">
    <source>
        <dbReference type="Pfam" id="PF13480"/>
    </source>
</evidence>
<dbReference type="RefSeq" id="WP_070879609.1">
    <property type="nucleotide sequence ID" value="NZ_CAJGAA010000004.1"/>
</dbReference>
<organism evidence="2 3">
    <name type="scientific">Metabacillus idriensis</name>
    <dbReference type="NCBI Taxonomy" id="324768"/>
    <lineage>
        <taxon>Bacteria</taxon>
        <taxon>Bacillati</taxon>
        <taxon>Bacillota</taxon>
        <taxon>Bacilli</taxon>
        <taxon>Bacillales</taxon>
        <taxon>Bacillaceae</taxon>
        <taxon>Metabacillus</taxon>
    </lineage>
</organism>
<evidence type="ECO:0000313" key="2">
    <source>
        <dbReference type="EMBL" id="MRX55048.1"/>
    </source>
</evidence>
<dbReference type="PANTHER" id="PTHR36174:SF1">
    <property type="entry name" value="LIPID II:GLYCINE GLYCYLTRANSFERASE"/>
    <property type="match status" value="1"/>
</dbReference>
<dbReference type="GO" id="GO:0016740">
    <property type="term" value="F:transferase activity"/>
    <property type="evidence" value="ECO:0007669"/>
    <property type="project" value="UniProtKB-KW"/>
</dbReference>
<dbReference type="InterPro" id="IPR050644">
    <property type="entry name" value="PG_Glycine_Bridge_Synth"/>
</dbReference>
<evidence type="ECO:0000313" key="3">
    <source>
        <dbReference type="Proteomes" id="UP000441585"/>
    </source>
</evidence>
<dbReference type="Gene3D" id="3.40.630.30">
    <property type="match status" value="1"/>
</dbReference>
<dbReference type="AlphaFoldDB" id="A0A6I2MA87"/>
<feature type="domain" description="BioF2-like acetyltransferase" evidence="1">
    <location>
        <begin position="170"/>
        <end position="296"/>
    </location>
</feature>
<proteinExistence type="predicted"/>
<dbReference type="Proteomes" id="UP000441585">
    <property type="component" value="Unassembled WGS sequence"/>
</dbReference>
<dbReference type="SUPFAM" id="SSF55729">
    <property type="entry name" value="Acyl-CoA N-acyltransferases (Nat)"/>
    <property type="match status" value="1"/>
</dbReference>
<gene>
    <name evidence="2" type="ORF">GJU41_13785</name>
</gene>
<protein>
    <submittedName>
        <fullName evidence="2">GNAT family N-acetyltransferase</fullName>
    </submittedName>
</protein>
<name>A0A6I2MA87_9BACI</name>
<keyword evidence="3" id="KW-1185">Reference proteome</keyword>
<sequence>MSYLTFNSAEAVRWYDYYNLLDPNFQDIYFTPEYCEVYEKNGEGEAVLFIYQEGEKFVYYPFLKRKLSKLTHLSLLKYYLNDFFDITTPYGYGGPLTNKPVDEQFLKNFNEQFRQYCDDMNIITEFVRFHPLMQNHSLYKEVKPACIRKTVYIDLTLDYSEIWINYDSKNRNRIKKSKTYDLEIRHRQTNDLDDFLTLYYSTMNRNDADYYYYFSREFFNNTSYLLNEKLELVEVLHKGVTIFSCFIMYSRNYLHYHLSGSNKDYQSYASNNFLIDYLVQWGKEKGIKYFHLGGGYSGDDSLYSFKKKFNKNGDLSFFIGRKIHNTEVYNKIVNECKYVKGDYFPQYRHPDLLSDDKLSQTIN</sequence>
<dbReference type="Pfam" id="PF13480">
    <property type="entry name" value="Acetyltransf_6"/>
    <property type="match status" value="1"/>
</dbReference>
<accession>A0A6I2MA87</accession>
<dbReference type="EMBL" id="WKKF01000003">
    <property type="protein sequence ID" value="MRX55048.1"/>
    <property type="molecule type" value="Genomic_DNA"/>
</dbReference>